<dbReference type="AlphaFoldDB" id="A0A438CBI8"/>
<gene>
    <name evidence="14" type="ORF">CK203_105202</name>
</gene>
<comment type="caution">
    <text evidence="14">The sequence shown here is derived from an EMBL/GenBank/DDBJ whole genome shotgun (WGS) entry which is preliminary data.</text>
</comment>
<keyword evidence="11" id="KW-0472">Membrane</keyword>
<evidence type="ECO:0000256" key="6">
    <source>
        <dbReference type="ARBA" id="ARBA00022679"/>
    </source>
</evidence>
<keyword evidence="10 13" id="KW-0333">Golgi apparatus</keyword>
<evidence type="ECO:0000256" key="11">
    <source>
        <dbReference type="ARBA" id="ARBA00023136"/>
    </source>
</evidence>
<keyword evidence="9" id="KW-1133">Transmembrane helix</keyword>
<evidence type="ECO:0000313" key="14">
    <source>
        <dbReference type="EMBL" id="RVW20623.1"/>
    </source>
</evidence>
<dbReference type="PANTHER" id="PTHR11214">
    <property type="entry name" value="BETA-1,3-N-ACETYLGLUCOSAMINYLTRANSFERASE"/>
    <property type="match status" value="1"/>
</dbReference>
<evidence type="ECO:0000256" key="5">
    <source>
        <dbReference type="ARBA" id="ARBA00022676"/>
    </source>
</evidence>
<dbReference type="InterPro" id="IPR002659">
    <property type="entry name" value="Glyco_trans_31"/>
</dbReference>
<evidence type="ECO:0000256" key="9">
    <source>
        <dbReference type="ARBA" id="ARBA00022989"/>
    </source>
</evidence>
<dbReference type="PANTHER" id="PTHR11214:SF322">
    <property type="entry name" value="HEXOSYLTRANSFERASE"/>
    <property type="match status" value="1"/>
</dbReference>
<proteinExistence type="inferred from homology"/>
<name>A0A438CBI8_VITVI</name>
<evidence type="ECO:0000256" key="2">
    <source>
        <dbReference type="ARBA" id="ARBA00004323"/>
    </source>
</evidence>
<evidence type="ECO:0000256" key="3">
    <source>
        <dbReference type="ARBA" id="ARBA00004922"/>
    </source>
</evidence>
<dbReference type="GO" id="GO:0000139">
    <property type="term" value="C:Golgi membrane"/>
    <property type="evidence" value="ECO:0007669"/>
    <property type="project" value="UniProtKB-SubCell"/>
</dbReference>
<dbReference type="EMBL" id="QGNW01002351">
    <property type="protein sequence ID" value="RVW20623.1"/>
    <property type="molecule type" value="Genomic_DNA"/>
</dbReference>
<evidence type="ECO:0000313" key="15">
    <source>
        <dbReference type="Proteomes" id="UP000288805"/>
    </source>
</evidence>
<evidence type="ECO:0000256" key="7">
    <source>
        <dbReference type="ARBA" id="ARBA00022692"/>
    </source>
</evidence>
<keyword evidence="8" id="KW-0735">Signal-anchor</keyword>
<evidence type="ECO:0000256" key="13">
    <source>
        <dbReference type="RuleBase" id="RU363063"/>
    </source>
</evidence>
<keyword evidence="7" id="KW-0812">Transmembrane</keyword>
<protein>
    <recommendedName>
        <fullName evidence="13">Hexosyltransferase</fullName>
        <ecNumber evidence="13">2.4.1.-</ecNumber>
    </recommendedName>
</protein>
<sequence>MECLTQFTMLHVNIALPRKVSTRKTTLLICFFEYAAERPDSSLHSSLLFSFSSLFSYHSCPPPQIPSSTFHCTTRTISAPPQFSLLIGILTRADKYDRRHFLRLVYGIQSSPVAHIDVKFIFCNLTKPEQRVLVALEILRFEDVIILNCMGEHEQRQDLHLLLIPPADSPATNPFVEYMSGMGFVLSWDLVEWIGESDIPGNDTFGPEDSWLEVVEYGEQG</sequence>
<organism evidence="14 15">
    <name type="scientific">Vitis vinifera</name>
    <name type="common">Grape</name>
    <dbReference type="NCBI Taxonomy" id="29760"/>
    <lineage>
        <taxon>Eukaryota</taxon>
        <taxon>Viridiplantae</taxon>
        <taxon>Streptophyta</taxon>
        <taxon>Embryophyta</taxon>
        <taxon>Tracheophyta</taxon>
        <taxon>Spermatophyta</taxon>
        <taxon>Magnoliopsida</taxon>
        <taxon>eudicotyledons</taxon>
        <taxon>Gunneridae</taxon>
        <taxon>Pentapetalae</taxon>
        <taxon>rosids</taxon>
        <taxon>Vitales</taxon>
        <taxon>Vitaceae</taxon>
        <taxon>Viteae</taxon>
        <taxon>Vitis</taxon>
    </lineage>
</organism>
<comment type="similarity">
    <text evidence="4 13">Belongs to the glycosyltransferase 31 family.</text>
</comment>
<dbReference type="UniPathway" id="UPA00378"/>
<dbReference type="GO" id="GO:0016758">
    <property type="term" value="F:hexosyltransferase activity"/>
    <property type="evidence" value="ECO:0007669"/>
    <property type="project" value="InterPro"/>
</dbReference>
<comment type="cofactor">
    <cofactor evidence="1 13">
        <name>Mn(2+)</name>
        <dbReference type="ChEBI" id="CHEBI:29035"/>
    </cofactor>
</comment>
<keyword evidence="12 13" id="KW-0464">Manganese</keyword>
<keyword evidence="5 13" id="KW-0328">Glycosyltransferase</keyword>
<dbReference type="EC" id="2.4.1.-" evidence="13"/>
<reference evidence="14 15" key="1">
    <citation type="journal article" date="2018" name="PLoS Genet.">
        <title>Population sequencing reveals clonal diversity and ancestral inbreeding in the grapevine cultivar Chardonnay.</title>
        <authorList>
            <person name="Roach M.J."/>
            <person name="Johnson D.L."/>
            <person name="Bohlmann J."/>
            <person name="van Vuuren H.J."/>
            <person name="Jones S.J."/>
            <person name="Pretorius I.S."/>
            <person name="Schmidt S.A."/>
            <person name="Borneman A.R."/>
        </authorList>
    </citation>
    <scope>NUCLEOTIDE SEQUENCE [LARGE SCALE GENOMIC DNA]</scope>
    <source>
        <strain evidence="15">cv. Chardonnay</strain>
        <tissue evidence="14">Leaf</tissue>
    </source>
</reference>
<evidence type="ECO:0000256" key="1">
    <source>
        <dbReference type="ARBA" id="ARBA00001936"/>
    </source>
</evidence>
<keyword evidence="6" id="KW-0808">Transferase</keyword>
<comment type="pathway">
    <text evidence="3">Protein modification; protein glycosylation.</text>
</comment>
<evidence type="ECO:0000256" key="8">
    <source>
        <dbReference type="ARBA" id="ARBA00022968"/>
    </source>
</evidence>
<evidence type="ECO:0000256" key="12">
    <source>
        <dbReference type="ARBA" id="ARBA00023211"/>
    </source>
</evidence>
<accession>A0A438CBI8</accession>
<comment type="subcellular location">
    <subcellularLocation>
        <location evidence="2 13">Golgi apparatus membrane</location>
        <topology evidence="2 13">Single-pass type II membrane protein</topology>
    </subcellularLocation>
</comment>
<dbReference type="Proteomes" id="UP000288805">
    <property type="component" value="Unassembled WGS sequence"/>
</dbReference>
<evidence type="ECO:0000256" key="4">
    <source>
        <dbReference type="ARBA" id="ARBA00008661"/>
    </source>
</evidence>
<evidence type="ECO:0000256" key="10">
    <source>
        <dbReference type="ARBA" id="ARBA00023034"/>
    </source>
</evidence>